<keyword evidence="3 7" id="KW-1133">Transmembrane helix</keyword>
<organism evidence="9 10">
    <name type="scientific">Stemphylium lycopersici</name>
    <name type="common">Tomato gray leaf spot disease fungus</name>
    <name type="synonym">Thyrospora lycopersici</name>
    <dbReference type="NCBI Taxonomy" id="183478"/>
    <lineage>
        <taxon>Eukaryota</taxon>
        <taxon>Fungi</taxon>
        <taxon>Dikarya</taxon>
        <taxon>Ascomycota</taxon>
        <taxon>Pezizomycotina</taxon>
        <taxon>Dothideomycetes</taxon>
        <taxon>Pleosporomycetidae</taxon>
        <taxon>Pleosporales</taxon>
        <taxon>Pleosporineae</taxon>
        <taxon>Pleosporaceae</taxon>
        <taxon>Stemphylium</taxon>
    </lineage>
</organism>
<feature type="transmembrane region" description="Helical" evidence="7">
    <location>
        <begin position="72"/>
        <end position="91"/>
    </location>
</feature>
<feature type="region of interest" description="Disordered" evidence="6">
    <location>
        <begin position="272"/>
        <end position="293"/>
    </location>
</feature>
<dbReference type="STRING" id="183478.A0A364MWE5"/>
<dbReference type="PANTHER" id="PTHR33048:SF47">
    <property type="entry name" value="INTEGRAL MEMBRANE PROTEIN-RELATED"/>
    <property type="match status" value="1"/>
</dbReference>
<name>A0A364MWE5_STELY</name>
<protein>
    <submittedName>
        <fullName evidence="9">Ubiquinone biosynthetic process</fullName>
    </submittedName>
</protein>
<evidence type="ECO:0000256" key="4">
    <source>
        <dbReference type="ARBA" id="ARBA00023136"/>
    </source>
</evidence>
<dbReference type="InterPro" id="IPR049326">
    <property type="entry name" value="Rhodopsin_dom_fungi"/>
</dbReference>
<accession>A0A364MWE5</accession>
<dbReference type="AlphaFoldDB" id="A0A364MWE5"/>
<feature type="region of interest" description="Disordered" evidence="6">
    <location>
        <begin position="218"/>
        <end position="255"/>
    </location>
</feature>
<dbReference type="InterPro" id="IPR052337">
    <property type="entry name" value="SAT4-like"/>
</dbReference>
<feature type="transmembrane region" description="Helical" evidence="7">
    <location>
        <begin position="111"/>
        <end position="131"/>
    </location>
</feature>
<evidence type="ECO:0000313" key="10">
    <source>
        <dbReference type="Proteomes" id="UP000249619"/>
    </source>
</evidence>
<evidence type="ECO:0000256" key="2">
    <source>
        <dbReference type="ARBA" id="ARBA00022692"/>
    </source>
</evidence>
<evidence type="ECO:0000259" key="8">
    <source>
        <dbReference type="Pfam" id="PF20684"/>
    </source>
</evidence>
<dbReference type="PANTHER" id="PTHR33048">
    <property type="entry name" value="PTH11-LIKE INTEGRAL MEMBRANE PROTEIN (AFU_ORTHOLOGUE AFUA_5G11245)"/>
    <property type="match status" value="1"/>
</dbReference>
<feature type="domain" description="Rhodopsin" evidence="8">
    <location>
        <begin position="31"/>
        <end position="209"/>
    </location>
</feature>
<evidence type="ECO:0000313" key="9">
    <source>
        <dbReference type="EMBL" id="RAR05531.1"/>
    </source>
</evidence>
<comment type="similarity">
    <text evidence="5">Belongs to the SAT4 family.</text>
</comment>
<comment type="subcellular location">
    <subcellularLocation>
        <location evidence="1">Membrane</location>
        <topology evidence="1">Multi-pass membrane protein</topology>
    </subcellularLocation>
</comment>
<proteinExistence type="inferred from homology"/>
<gene>
    <name evidence="9" type="ORF">DDE83_007355</name>
</gene>
<keyword evidence="4 7" id="KW-0472">Membrane</keyword>
<feature type="transmembrane region" description="Helical" evidence="7">
    <location>
        <begin position="143"/>
        <end position="165"/>
    </location>
</feature>
<evidence type="ECO:0000256" key="1">
    <source>
        <dbReference type="ARBA" id="ARBA00004141"/>
    </source>
</evidence>
<sequence>MSWYGKTTWLLLRFRLEVPSHSSVYTEAIIHHYFLDLWVDMWFYTFSVGLSKFVILGFYWRTFSLSIIRQPIRILFICSVCWIIVRCQPIRKFWQPQLAGECPLTPMMSLFAAGIPHFLLEVAILLCPLIEIYRLHISTARKFAVAAMFASGLLVCGSALGTIVHTVSLDQKEHQDLTYDGIDDQIWAVCDVNLASFATSLPLLRPILRSFGDVFSGPRSDGSPSDPNSFANANSVPTVGSAPKKRHSRPLTTTLDTESMIELAGYLDESQGKRTSRAHAIHASDRDEGREEAVRDGIHVRKETRVDFSNV</sequence>
<comment type="caution">
    <text evidence="9">The sequence shown here is derived from an EMBL/GenBank/DDBJ whole genome shotgun (WGS) entry which is preliminary data.</text>
</comment>
<keyword evidence="2 7" id="KW-0812">Transmembrane</keyword>
<feature type="compositionally biased region" description="Basic and acidic residues" evidence="6">
    <location>
        <begin position="282"/>
        <end position="293"/>
    </location>
</feature>
<dbReference type="Pfam" id="PF20684">
    <property type="entry name" value="Fung_rhodopsin"/>
    <property type="match status" value="1"/>
</dbReference>
<evidence type="ECO:0000256" key="7">
    <source>
        <dbReference type="SAM" id="Phobius"/>
    </source>
</evidence>
<reference evidence="10" key="1">
    <citation type="submission" date="2018-05" db="EMBL/GenBank/DDBJ databases">
        <title>Draft genome sequence of Stemphylium lycopersici strain CIDEFI 213.</title>
        <authorList>
            <person name="Medina R."/>
            <person name="Franco M.E.E."/>
            <person name="Lucentini C.G."/>
            <person name="Saparrat M.C.N."/>
            <person name="Balatti P.A."/>
        </authorList>
    </citation>
    <scope>NUCLEOTIDE SEQUENCE [LARGE SCALE GENOMIC DNA]</scope>
    <source>
        <strain evidence="10">CIDEFI 213</strain>
    </source>
</reference>
<keyword evidence="9" id="KW-0830">Ubiquinone</keyword>
<evidence type="ECO:0000256" key="5">
    <source>
        <dbReference type="ARBA" id="ARBA00038359"/>
    </source>
</evidence>
<evidence type="ECO:0000256" key="3">
    <source>
        <dbReference type="ARBA" id="ARBA00022989"/>
    </source>
</evidence>
<evidence type="ECO:0000256" key="6">
    <source>
        <dbReference type="SAM" id="MobiDB-lite"/>
    </source>
</evidence>
<dbReference type="GO" id="GO:0016020">
    <property type="term" value="C:membrane"/>
    <property type="evidence" value="ECO:0007669"/>
    <property type="project" value="UniProtKB-SubCell"/>
</dbReference>
<dbReference type="Proteomes" id="UP000249619">
    <property type="component" value="Unassembled WGS sequence"/>
</dbReference>
<feature type="transmembrane region" description="Helical" evidence="7">
    <location>
        <begin position="41"/>
        <end position="60"/>
    </location>
</feature>
<dbReference type="EMBL" id="QGDH01000132">
    <property type="protein sequence ID" value="RAR05531.1"/>
    <property type="molecule type" value="Genomic_DNA"/>
</dbReference>
<feature type="compositionally biased region" description="Low complexity" evidence="6">
    <location>
        <begin position="218"/>
        <end position="229"/>
    </location>
</feature>
<keyword evidence="10" id="KW-1185">Reference proteome</keyword>